<sequence>MRSRNNSPRPGVAGRVLVLVIGALMLSGGLQAAPALAAGVTSASFSGGAGTVSVDGTLFAKQGAALTLTVGTSDDTRCVAVTGAATVPRQTSNTAKTTWTFTTTAPAGDGVKAFTVAASPNFNANGCTGQSQSTQASYTLDNTGPAVAAALSPVPNAAGWNNTDTTVRWTATDTASGVSATQPFKSETVTSNGIVNLTAPAQVDRLGNTGAAGAVSVRVDKAKPTITATQTANANGTVTVAFLCADSNSGGQAASGIASCVADGTTPPSNSKTVPAGSTVTGTATDKAGNVSTSSMTVAAADATAPTIEHSVAPAPNAAGWNNADATVSFACTDNEGGSGIASCVADGTSPASTSKTVSAETDGTVVGGTATDNAGNKATRSVTVKLDETVPSVVASKDRASNAAGWYDADVTVSFACADALSGVASCPAPKVLTEGANQSATGSGTDNAGNTESASVVGVNVDKTPPVLTGSVPAGWHTGDVTVSWTCTDALSGPAAQPADTKVTGEGANLTSTATCLDEAGNTTTKTITGIQIDRTAPITGITGASNDWTNGSVTVTLAATDGLSGVSSTSYTVDGGELMSGTTFTLAAEGEHVITFFSKDKAGNVEDVRTARVKIDKSAPTINHVFAPPSYRDGDWSNQDVTVTFDCADQGGSGVAGCTAPVTKSAEGESQPVAGTATDNAGNSATDTAFVSIDKTAPSVVASKDRAANSAGWYDADVTVSFACADALSGVASCPAPKVLGEGANQSATGSGTDNAGNTDSASVVGVNVDKTAPVLTGSVPAGWHTGDVTVSWTCTDALSGPAVQPADTKVTGEGANLTATATCLDKAGNTTTKTITGIQIDRTAPATALTVSGALHNGWYQSGINVALTADDNLAGVDSIYYSIDGGAAQLYSAQVPVAEDGTHTLTYWSTDKAGNIEDKTGNSVTLKIDKTPPALNGAPTSSPNAAGWYRDDVTVSWTCSDGTSGIDGSCPADSTIGGEGLNLGANASVSDKAGNSTGRTVGEIKIDRSAPTTTAQLPALPTGGWYSGTVDVTLDRADNLSGVETTYYELDGGAVQVYTGPLSVTADGVHEVRFWSKDKAGNTETAGAPLTFRIDKTAPVTEKIHPISPESGWFVTSGIPFAFGASDARSGVMATYYAIDGGAPHTYGEPLTVDLSTGTHKVTYWSVDLAGNKEATRSFDVNVDTIAPVIKGSQSPAPNSYGWNNADVDVTFSCTDADSGINGVAGCAGDARLTNDGSGQTVAGDAVDVAGNRSRIEYGPVNLDKTRPTLQGVLPAGARDGWYKDDLIVEWVGDDALSGIDPLSRPAAAKVVGEGDDLRAGPVTVKDKAGNESAPASVGVKIDRTAPVITGGPTTQPNAAGWFSQAVVVDFSCTDNLSGVASCPTSKVVQGNGANQSVTSDPALDVAGNERAGKTVGGINVDGTAPTTTANNQCTRTNGWCTGSTANVVLAAMDQTGLSGVKEIRYQIDGGTVQVAAGATKTVSVPLDGSGAGSVAYWAVDNAGNAEGVNKVALKWDNIAPAVTHTVTPKPNNADWNNTDVTVHFDAKDDDAGSGVKPGSVTPDVLVSTETAELEVLGSAEDTAGNKGSDKVTVKLDKSAPTITAAVVAGTKGANGWYTSNVTVKFTCADALSRIASCPDPVVLTKNGANTASGTATDNAGNVASATVSGITIDQELPTLTAADVNVAGAAYTLGAVPAASCTATDNVSGLASCKVTVTGGTANGVGTHNYVATATDKAGNTTTLSGTYTVKYRFDGFLQPINDTAHQVGVSTSIFKAGSSVPAKFQLKKNDGTVVQAGSAPLWLLPAKGSATSAPVDESVYAGTADSGTSYRYDATAQQYLYTWKSASTGGSYWRIGVKLDDGQTYYVNVGLR</sequence>
<reference evidence="1" key="1">
    <citation type="submission" date="2024-06" db="EMBL/GenBank/DDBJ databases">
        <title>Kribbella sp. strain HUAS MG21 genome sequences.</title>
        <authorList>
            <person name="Mo P."/>
        </authorList>
    </citation>
    <scope>NUCLEOTIDE SEQUENCE</scope>
    <source>
        <strain evidence="1">HUAS MG21</strain>
    </source>
</reference>
<name>A0AAU7T841_9ACTN</name>
<proteinExistence type="predicted"/>
<dbReference type="NCBIfam" id="NF047446">
    <property type="entry name" value="barrel_OmpL47"/>
    <property type="match status" value="4"/>
</dbReference>
<dbReference type="Gene3D" id="3.30.1920.20">
    <property type="match status" value="4"/>
</dbReference>
<organism evidence="1">
    <name type="scientific">Kribbella sp. HUAS MG21</name>
    <dbReference type="NCBI Taxonomy" id="3160966"/>
    <lineage>
        <taxon>Bacteria</taxon>
        <taxon>Bacillati</taxon>
        <taxon>Actinomycetota</taxon>
        <taxon>Actinomycetes</taxon>
        <taxon>Propionibacteriales</taxon>
        <taxon>Kribbellaceae</taxon>
        <taxon>Kribbella</taxon>
    </lineage>
</organism>
<protein>
    <submittedName>
        <fullName evidence="1">PxKF domain-containing protein</fullName>
    </submittedName>
</protein>
<dbReference type="RefSeq" id="WP_350275674.1">
    <property type="nucleotide sequence ID" value="NZ_CP158165.1"/>
</dbReference>
<evidence type="ECO:0000313" key="1">
    <source>
        <dbReference type="EMBL" id="XBV22835.1"/>
    </source>
</evidence>
<dbReference type="InterPro" id="IPR058094">
    <property type="entry name" value="Ig-like_OmpL47-like"/>
</dbReference>
<accession>A0AAU7T841</accession>
<gene>
    <name evidence="1" type="ORF">ABN611_30250</name>
</gene>
<dbReference type="EMBL" id="CP158165">
    <property type="protein sequence ID" value="XBV22835.1"/>
    <property type="molecule type" value="Genomic_DNA"/>
</dbReference>
<dbReference type="NCBIfam" id="NF038114">
    <property type="entry name" value="rightmost"/>
    <property type="match status" value="1"/>
</dbReference>